<dbReference type="Proteomes" id="UP000661715">
    <property type="component" value="Unassembled WGS sequence"/>
</dbReference>
<protein>
    <recommendedName>
        <fullName evidence="3">Alginate lyase domain-containing protein</fullName>
    </recommendedName>
</protein>
<dbReference type="Pfam" id="PF05426">
    <property type="entry name" value="Alginate_lyase"/>
    <property type="match status" value="1"/>
</dbReference>
<accession>A0ABR7UQN1</accession>
<feature type="domain" description="Alginate lyase" evidence="3">
    <location>
        <begin position="8"/>
        <end position="87"/>
    </location>
</feature>
<keyword evidence="2" id="KW-0456">Lyase</keyword>
<sequence length="137" mass="15607">MCNYLLLEAVKTERITKQINPNVSQPQEFARTKALSYSTMNLKGFTELAVLGKKLGVDLWNYKAANGASIINAFDFLKPYAKGEKKWYYKQIADEEKAIKNLKELFAMAGSEFDKEEYCQIGSDKKVSLHSLLHECN</sequence>
<organism evidence="4 5">
    <name type="scientific">Flavobacterium pokkalii</name>
    <dbReference type="NCBI Taxonomy" id="1940408"/>
    <lineage>
        <taxon>Bacteria</taxon>
        <taxon>Pseudomonadati</taxon>
        <taxon>Bacteroidota</taxon>
        <taxon>Flavobacteriia</taxon>
        <taxon>Flavobacteriales</taxon>
        <taxon>Flavobacteriaceae</taxon>
        <taxon>Flavobacterium</taxon>
    </lineage>
</organism>
<dbReference type="InterPro" id="IPR008929">
    <property type="entry name" value="Chondroitin_lyas"/>
</dbReference>
<dbReference type="RefSeq" id="WP_238929368.1">
    <property type="nucleotide sequence ID" value="NZ_NASZ01000006.1"/>
</dbReference>
<evidence type="ECO:0000256" key="1">
    <source>
        <dbReference type="ARBA" id="ARBA00022729"/>
    </source>
</evidence>
<keyword evidence="5" id="KW-1185">Reference proteome</keyword>
<evidence type="ECO:0000256" key="2">
    <source>
        <dbReference type="ARBA" id="ARBA00023239"/>
    </source>
</evidence>
<keyword evidence="1" id="KW-0732">Signal</keyword>
<proteinExistence type="predicted"/>
<dbReference type="InterPro" id="IPR008397">
    <property type="entry name" value="Alginate_lyase_dom"/>
</dbReference>
<comment type="caution">
    <text evidence="4">The sequence shown here is derived from an EMBL/GenBank/DDBJ whole genome shotgun (WGS) entry which is preliminary data.</text>
</comment>
<gene>
    <name evidence="4" type="ORF">B6A10_06025</name>
</gene>
<reference evidence="4 5" key="1">
    <citation type="journal article" date="2020" name="Microbiol. Res.">
        <title>Flavobacterium pokkalii sp. nov., a novel plant growth promoting native rhizobacteria isolated from pokkali rice grown in coastal saline affected agricultural regions of southern India, Kerala.</title>
        <authorList>
            <person name="Menon R.R."/>
            <person name="Kumari S."/>
            <person name="Viver T."/>
            <person name="Rameshkumar N."/>
        </authorList>
    </citation>
    <scope>NUCLEOTIDE SEQUENCE [LARGE SCALE GENOMIC DNA]</scope>
    <source>
        <strain evidence="4 5">L1I52</strain>
    </source>
</reference>
<evidence type="ECO:0000259" key="3">
    <source>
        <dbReference type="Pfam" id="PF05426"/>
    </source>
</evidence>
<name>A0ABR7UQN1_9FLAO</name>
<dbReference type="EMBL" id="NASZ01000006">
    <property type="protein sequence ID" value="MBD0724731.1"/>
    <property type="molecule type" value="Genomic_DNA"/>
</dbReference>
<dbReference type="Gene3D" id="1.50.10.100">
    <property type="entry name" value="Chondroitin AC/alginate lyase"/>
    <property type="match status" value="1"/>
</dbReference>
<evidence type="ECO:0000313" key="4">
    <source>
        <dbReference type="EMBL" id="MBD0724731.1"/>
    </source>
</evidence>
<dbReference type="SUPFAM" id="SSF48230">
    <property type="entry name" value="Chondroitin AC/alginate lyase"/>
    <property type="match status" value="1"/>
</dbReference>
<evidence type="ECO:0000313" key="5">
    <source>
        <dbReference type="Proteomes" id="UP000661715"/>
    </source>
</evidence>